<reference evidence="3" key="1">
    <citation type="journal article" date="2018" name="Nat. Microbiol.">
        <title>Leveraging single-cell genomics to expand the fungal tree of life.</title>
        <authorList>
            <person name="Ahrendt S.R."/>
            <person name="Quandt C.A."/>
            <person name="Ciobanu D."/>
            <person name="Clum A."/>
            <person name="Salamov A."/>
            <person name="Andreopoulos B."/>
            <person name="Cheng J.F."/>
            <person name="Woyke T."/>
            <person name="Pelin A."/>
            <person name="Henrissat B."/>
            <person name="Reynolds N.K."/>
            <person name="Benny G.L."/>
            <person name="Smith M.E."/>
            <person name="James T.Y."/>
            <person name="Grigoriev I.V."/>
        </authorList>
    </citation>
    <scope>NUCLEOTIDE SEQUENCE [LARGE SCALE GENOMIC DNA]</scope>
    <source>
        <strain evidence="3">RSA 468</strain>
    </source>
</reference>
<dbReference type="AlphaFoldDB" id="A0A4P9ZT55"/>
<evidence type="ECO:0000256" key="1">
    <source>
        <dbReference type="SAM" id="MobiDB-lite"/>
    </source>
</evidence>
<accession>A0A4P9ZT55</accession>
<proteinExistence type="predicted"/>
<gene>
    <name evidence="2" type="ORF">BJ085DRAFT_31009</name>
</gene>
<feature type="region of interest" description="Disordered" evidence="1">
    <location>
        <begin position="65"/>
        <end position="84"/>
    </location>
</feature>
<dbReference type="Proteomes" id="UP000268162">
    <property type="component" value="Unassembled WGS sequence"/>
</dbReference>
<organism evidence="2 3">
    <name type="scientific">Dimargaris cristalligena</name>
    <dbReference type="NCBI Taxonomy" id="215637"/>
    <lineage>
        <taxon>Eukaryota</taxon>
        <taxon>Fungi</taxon>
        <taxon>Fungi incertae sedis</taxon>
        <taxon>Zoopagomycota</taxon>
        <taxon>Kickxellomycotina</taxon>
        <taxon>Dimargaritomycetes</taxon>
        <taxon>Dimargaritales</taxon>
        <taxon>Dimargaritaceae</taxon>
        <taxon>Dimargaris</taxon>
    </lineage>
</organism>
<dbReference type="EMBL" id="ML002600">
    <property type="protein sequence ID" value="RKP36754.1"/>
    <property type="molecule type" value="Genomic_DNA"/>
</dbReference>
<protein>
    <submittedName>
        <fullName evidence="2">Uncharacterized protein</fullName>
    </submittedName>
</protein>
<sequence length="171" mass="18551">MEYPESNLPKQCYMLYNSDTKGLRAKGRVIGLKANQLMAAATGGASEEFDPQTLSELKDSFEQANEGDRHTLLTKNPLPSDGSRSSTYALLPTETGAFAIKITFFNFYSAGTKAEKVCYLSLDSAKGDITEHIRIMETCFGPALQVGDVAISPMKAAPSDMGAGNMNKMYQ</sequence>
<keyword evidence="3" id="KW-1185">Reference proteome</keyword>
<evidence type="ECO:0000313" key="3">
    <source>
        <dbReference type="Proteomes" id="UP000268162"/>
    </source>
</evidence>
<evidence type="ECO:0000313" key="2">
    <source>
        <dbReference type="EMBL" id="RKP36754.1"/>
    </source>
</evidence>
<name>A0A4P9ZT55_9FUNG</name>